<dbReference type="Pfam" id="PF13377">
    <property type="entry name" value="Peripla_BP_3"/>
    <property type="match status" value="1"/>
</dbReference>
<comment type="caution">
    <text evidence="5">The sequence shown here is derived from an EMBL/GenBank/DDBJ whole genome shotgun (WGS) entry which is preliminary data.</text>
</comment>
<reference evidence="5 6" key="1">
    <citation type="submission" date="2019-09" db="EMBL/GenBank/DDBJ databases">
        <title>Genome sequence of Rhodovastum atsumiense, a diverse member of the Acetobacteraceae family of non-sulfur purple photosynthetic bacteria.</title>
        <authorList>
            <person name="Meyer T."/>
            <person name="Kyndt J."/>
        </authorList>
    </citation>
    <scope>NUCLEOTIDE SEQUENCE [LARGE SCALE GENOMIC DNA]</scope>
    <source>
        <strain evidence="5 6">DSM 21279</strain>
    </source>
</reference>
<dbReference type="CDD" id="cd01575">
    <property type="entry name" value="PBP1_GntR"/>
    <property type="match status" value="1"/>
</dbReference>
<dbReference type="EMBL" id="VWPK01000015">
    <property type="protein sequence ID" value="KAA5612110.1"/>
    <property type="molecule type" value="Genomic_DNA"/>
</dbReference>
<dbReference type="Gene3D" id="3.40.50.2300">
    <property type="match status" value="2"/>
</dbReference>
<dbReference type="PANTHER" id="PTHR30146:SF33">
    <property type="entry name" value="TRANSCRIPTIONAL REGULATOR"/>
    <property type="match status" value="1"/>
</dbReference>
<dbReference type="InterPro" id="IPR046335">
    <property type="entry name" value="LacI/GalR-like_sensor"/>
</dbReference>
<dbReference type="GO" id="GO:0000976">
    <property type="term" value="F:transcription cis-regulatory region binding"/>
    <property type="evidence" value="ECO:0007669"/>
    <property type="project" value="TreeGrafter"/>
</dbReference>
<dbReference type="GO" id="GO:0003700">
    <property type="term" value="F:DNA-binding transcription factor activity"/>
    <property type="evidence" value="ECO:0007669"/>
    <property type="project" value="TreeGrafter"/>
</dbReference>
<feature type="domain" description="HTH lacI-type" evidence="4">
    <location>
        <begin position="14"/>
        <end position="68"/>
    </location>
</feature>
<dbReference type="Proteomes" id="UP000325255">
    <property type="component" value="Unassembled WGS sequence"/>
</dbReference>
<accession>A0A5M6IUY0</accession>
<evidence type="ECO:0000313" key="5">
    <source>
        <dbReference type="EMBL" id="KAA5612110.1"/>
    </source>
</evidence>
<keyword evidence="6" id="KW-1185">Reference proteome</keyword>
<evidence type="ECO:0000313" key="6">
    <source>
        <dbReference type="Proteomes" id="UP000325255"/>
    </source>
</evidence>
<dbReference type="AlphaFoldDB" id="A0A5M6IUY0"/>
<evidence type="ECO:0000256" key="1">
    <source>
        <dbReference type="ARBA" id="ARBA00023015"/>
    </source>
</evidence>
<organism evidence="5 6">
    <name type="scientific">Rhodovastum atsumiense</name>
    <dbReference type="NCBI Taxonomy" id="504468"/>
    <lineage>
        <taxon>Bacteria</taxon>
        <taxon>Pseudomonadati</taxon>
        <taxon>Pseudomonadota</taxon>
        <taxon>Alphaproteobacteria</taxon>
        <taxon>Acetobacterales</taxon>
        <taxon>Acetobacteraceae</taxon>
        <taxon>Rhodovastum</taxon>
    </lineage>
</organism>
<keyword evidence="3" id="KW-0804">Transcription</keyword>
<dbReference type="SUPFAM" id="SSF47413">
    <property type="entry name" value="lambda repressor-like DNA-binding domains"/>
    <property type="match status" value="1"/>
</dbReference>
<dbReference type="PANTHER" id="PTHR30146">
    <property type="entry name" value="LACI-RELATED TRANSCRIPTIONAL REPRESSOR"/>
    <property type="match status" value="1"/>
</dbReference>
<sequence length="338" mass="35792">MHVAARRRGPFASVKITDVATEAGVAPMTVSRVLNTPERVSETTAARVREAIEKLGYVPNMIAGGLSSRRSRMIAAIVPTIASPMFSEPVQSFTDAMHRAGYHVLLGLSGYTPGTEDGLIRAVLTRRPDGLLLTGAAHSPEVKRLLRDAGVPVVEIWDASDTPTDMLVGFDHAEIGAKVADFFLARGHRRFAVLTAGDPRARLRRRGFIDRIEARGGVLVAERILPAPSGIRDGRTALQAIADQIPPRTALFCGSDLVAFGAVTQARALGIAVPETLAVCGFGDFELAQASEPPITSVGVDGTAMGRQAAENLLARLAGGSAPRRILIPAGIRERATT</sequence>
<evidence type="ECO:0000256" key="2">
    <source>
        <dbReference type="ARBA" id="ARBA00023125"/>
    </source>
</evidence>
<evidence type="ECO:0000256" key="3">
    <source>
        <dbReference type="ARBA" id="ARBA00023163"/>
    </source>
</evidence>
<dbReference type="Pfam" id="PF00356">
    <property type="entry name" value="LacI"/>
    <property type="match status" value="1"/>
</dbReference>
<dbReference type="PROSITE" id="PS50932">
    <property type="entry name" value="HTH_LACI_2"/>
    <property type="match status" value="1"/>
</dbReference>
<dbReference type="CDD" id="cd01392">
    <property type="entry name" value="HTH_LacI"/>
    <property type="match status" value="1"/>
</dbReference>
<dbReference type="SUPFAM" id="SSF53822">
    <property type="entry name" value="Periplasmic binding protein-like I"/>
    <property type="match status" value="1"/>
</dbReference>
<keyword evidence="2" id="KW-0238">DNA-binding</keyword>
<proteinExistence type="predicted"/>
<dbReference type="OrthoDB" id="7170131at2"/>
<keyword evidence="1" id="KW-0805">Transcription regulation</keyword>
<dbReference type="SMART" id="SM00354">
    <property type="entry name" value="HTH_LACI"/>
    <property type="match status" value="1"/>
</dbReference>
<gene>
    <name evidence="5" type="ORF">F1189_11480</name>
</gene>
<dbReference type="InterPro" id="IPR000843">
    <property type="entry name" value="HTH_LacI"/>
</dbReference>
<name>A0A5M6IUY0_9PROT</name>
<protein>
    <submittedName>
        <fullName evidence="5">LacI family transcriptional regulator</fullName>
    </submittedName>
</protein>
<evidence type="ECO:0000259" key="4">
    <source>
        <dbReference type="PROSITE" id="PS50932"/>
    </source>
</evidence>
<dbReference type="InterPro" id="IPR028082">
    <property type="entry name" value="Peripla_BP_I"/>
</dbReference>
<dbReference type="InterPro" id="IPR010982">
    <property type="entry name" value="Lambda_DNA-bd_dom_sf"/>
</dbReference>
<dbReference type="Gene3D" id="1.10.260.40">
    <property type="entry name" value="lambda repressor-like DNA-binding domains"/>
    <property type="match status" value="1"/>
</dbReference>